<dbReference type="OrthoDB" id="9794208at2"/>
<keyword evidence="2 3" id="KW-0808">Transferase</keyword>
<protein>
    <submittedName>
        <fullName evidence="3">SAM-dependent methyltransferase, MidA family</fullName>
    </submittedName>
</protein>
<dbReference type="InterPro" id="IPR029063">
    <property type="entry name" value="SAM-dependent_MTases_sf"/>
</dbReference>
<keyword evidence="1 3" id="KW-0489">Methyltransferase</keyword>
<reference evidence="4" key="1">
    <citation type="submission" date="2016-10" db="EMBL/GenBank/DDBJ databases">
        <authorList>
            <person name="Varghese N."/>
            <person name="Submissions S."/>
        </authorList>
    </citation>
    <scope>NUCLEOTIDE SEQUENCE [LARGE SCALE GENOMIC DNA]</scope>
    <source>
        <strain evidence="4">DSM 17038</strain>
    </source>
</reference>
<dbReference type="GO" id="GO:0035243">
    <property type="term" value="F:protein-arginine omega-N symmetric methyltransferase activity"/>
    <property type="evidence" value="ECO:0007669"/>
    <property type="project" value="TreeGrafter"/>
</dbReference>
<dbReference type="AlphaFoldDB" id="A0A1I2NAL1"/>
<dbReference type="InterPro" id="IPR038375">
    <property type="entry name" value="NDUFAF7_sf"/>
</dbReference>
<evidence type="ECO:0000256" key="2">
    <source>
        <dbReference type="ARBA" id="ARBA00022679"/>
    </source>
</evidence>
<sequence>MSELVSLIKDKIANQGPMTFARFMELALYHPLYGYYSTATTIGPQGDFYTAPNTGSLFGSMLSKQFYELWCLCGCPKQWSLVEYGPGSGALARDVLDSIAKNYKDFYDATDYYLVEISAELRKKQQAALLPTHYRNKCKWVTDISEITPQGEITGCIYGNELIDAFPVHLLIADEGGLNELYVAFDGTELYFKTGALSTAKLADYLELQGVQLKNGQKAEVNLQAQDWLNRVAENLKKGFILIIDYGFTTPEMYSSQRFNGTLRCYYRHRLIEDPLINIGHQDITANVNFFVLATWAGKAGLNTIGLVTQPDFLLNLGLLETIKGQADYNLTPDILKKTAAIKQLLLPGGMGGIFKVLALSKGFDTMPKLAGFSAGNIFKGLET</sequence>
<dbReference type="EMBL" id="FOOX01000001">
    <property type="protein sequence ID" value="SFG00782.1"/>
    <property type="molecule type" value="Genomic_DNA"/>
</dbReference>
<evidence type="ECO:0000313" key="3">
    <source>
        <dbReference type="EMBL" id="SFG00782.1"/>
    </source>
</evidence>
<dbReference type="PANTHER" id="PTHR12049">
    <property type="entry name" value="PROTEIN ARGININE METHYLTRANSFERASE NDUFAF7, MITOCHONDRIAL"/>
    <property type="match status" value="1"/>
</dbReference>
<dbReference type="Gene3D" id="3.40.50.12710">
    <property type="match status" value="1"/>
</dbReference>
<organism evidence="3 4">
    <name type="scientific">Desulfotruncus arcticus DSM 17038</name>
    <dbReference type="NCBI Taxonomy" id="1121424"/>
    <lineage>
        <taxon>Bacteria</taxon>
        <taxon>Bacillati</taxon>
        <taxon>Bacillota</taxon>
        <taxon>Clostridia</taxon>
        <taxon>Eubacteriales</taxon>
        <taxon>Desulfallaceae</taxon>
        <taxon>Desulfotruncus</taxon>
    </lineage>
</organism>
<dbReference type="Pfam" id="PF02636">
    <property type="entry name" value="Methyltransf_28"/>
    <property type="match status" value="1"/>
</dbReference>
<evidence type="ECO:0000313" key="4">
    <source>
        <dbReference type="Proteomes" id="UP000199337"/>
    </source>
</evidence>
<dbReference type="PANTHER" id="PTHR12049:SF7">
    <property type="entry name" value="PROTEIN ARGININE METHYLTRANSFERASE NDUFAF7, MITOCHONDRIAL"/>
    <property type="match status" value="1"/>
</dbReference>
<dbReference type="STRING" id="341036.SAMN05660649_00452"/>
<gene>
    <name evidence="3" type="ORF">SAMN05660649_00452</name>
</gene>
<evidence type="ECO:0000256" key="1">
    <source>
        <dbReference type="ARBA" id="ARBA00022603"/>
    </source>
</evidence>
<dbReference type="RefSeq" id="WP_092468268.1">
    <property type="nucleotide sequence ID" value="NZ_FOOX01000001.1"/>
</dbReference>
<proteinExistence type="predicted"/>
<keyword evidence="4" id="KW-1185">Reference proteome</keyword>
<dbReference type="SUPFAM" id="SSF53335">
    <property type="entry name" value="S-adenosyl-L-methionine-dependent methyltransferases"/>
    <property type="match status" value="1"/>
</dbReference>
<dbReference type="Proteomes" id="UP000199337">
    <property type="component" value="Unassembled WGS sequence"/>
</dbReference>
<dbReference type="GO" id="GO:0032259">
    <property type="term" value="P:methylation"/>
    <property type="evidence" value="ECO:0007669"/>
    <property type="project" value="UniProtKB-KW"/>
</dbReference>
<name>A0A1I2NAL1_9FIRM</name>
<dbReference type="InterPro" id="IPR003788">
    <property type="entry name" value="NDUFAF7"/>
</dbReference>
<accession>A0A1I2NAL1</accession>